<dbReference type="InterPro" id="IPR015590">
    <property type="entry name" value="Aldehyde_DH_dom"/>
</dbReference>
<dbReference type="FunFam" id="3.40.309.10:FF:000009">
    <property type="entry name" value="Aldehyde dehydrogenase A"/>
    <property type="match status" value="1"/>
</dbReference>
<keyword evidence="2" id="KW-0560">Oxidoreductase</keyword>
<protein>
    <submittedName>
        <fullName evidence="4">Unannotated protein</fullName>
    </submittedName>
</protein>
<dbReference type="FunFam" id="3.40.605.10:FF:000007">
    <property type="entry name" value="NAD/NADP-dependent betaine aldehyde dehydrogenase"/>
    <property type="match status" value="1"/>
</dbReference>
<dbReference type="InterPro" id="IPR016163">
    <property type="entry name" value="Ald_DH_C"/>
</dbReference>
<dbReference type="EMBL" id="CAFBMK010000027">
    <property type="protein sequence ID" value="CAB4903517.1"/>
    <property type="molecule type" value="Genomic_DNA"/>
</dbReference>
<dbReference type="Gene3D" id="3.40.605.10">
    <property type="entry name" value="Aldehyde Dehydrogenase, Chain A, domain 1"/>
    <property type="match status" value="1"/>
</dbReference>
<evidence type="ECO:0000256" key="1">
    <source>
        <dbReference type="ARBA" id="ARBA00009986"/>
    </source>
</evidence>
<proteinExistence type="inferred from homology"/>
<dbReference type="InterPro" id="IPR016160">
    <property type="entry name" value="Ald_DH_CS_CYS"/>
</dbReference>
<dbReference type="InterPro" id="IPR016162">
    <property type="entry name" value="Ald_DH_N"/>
</dbReference>
<evidence type="ECO:0000259" key="3">
    <source>
        <dbReference type="Pfam" id="PF00171"/>
    </source>
</evidence>
<dbReference type="Pfam" id="PF00171">
    <property type="entry name" value="Aldedh"/>
    <property type="match status" value="1"/>
</dbReference>
<dbReference type="InterPro" id="IPR016161">
    <property type="entry name" value="Ald_DH/histidinol_DH"/>
</dbReference>
<dbReference type="SUPFAM" id="SSF53720">
    <property type="entry name" value="ALDH-like"/>
    <property type="match status" value="1"/>
</dbReference>
<gene>
    <name evidence="4" type="ORF">UFOPK3564_00730</name>
</gene>
<evidence type="ECO:0000313" key="4">
    <source>
        <dbReference type="EMBL" id="CAB4903517.1"/>
    </source>
</evidence>
<dbReference type="PANTHER" id="PTHR11699">
    <property type="entry name" value="ALDEHYDE DEHYDROGENASE-RELATED"/>
    <property type="match status" value="1"/>
</dbReference>
<dbReference type="Gene3D" id="3.40.309.10">
    <property type="entry name" value="Aldehyde Dehydrogenase, Chain A, domain 2"/>
    <property type="match status" value="1"/>
</dbReference>
<sequence>MRSVNALVAGEQVSPNGSVLDVVDPANAETFAQVPSLDADAVTRAVDAAAAAAPGWAATPPQARAALLARTADLLDARAEQAIDDLRREGGKPRAEAAGEWGKSVATFRYYAGLAGALDGRSFDGGTPGFTTVTRQEPIGPTVAITPWNVPAASPARKLAPALLAGNPMIVKPASATPISAWHMVDALREAGAPDGVAQTVSGSGRVVGNALALDPRIAAVSFTGSTSVGLDLKHALSHTLTRIQLELGGKNAAVVLADADLDAAADRIIAAAYALAGQQCTATSRVIVQQDVHDALLERLVARAEALVPGDTAEASTTYGPLIDEAQLDTVDGFVRRAIDDGARVVTGGKRLDLVGTWYAPTIVAGVDRTSELAREEVFGPVLAVLSVTDVDDAIEVLNGTPYGLSSAVHTSNLHHAWKVAGSSEHGVVAINGPTAGIDLPVPFGGFAASGTDSKEHGPESLRFYTRLKSVTWGWA</sequence>
<reference evidence="4" key="1">
    <citation type="submission" date="2020-05" db="EMBL/GenBank/DDBJ databases">
        <authorList>
            <person name="Chiriac C."/>
            <person name="Salcher M."/>
            <person name="Ghai R."/>
            <person name="Kavagutti S V."/>
        </authorList>
    </citation>
    <scope>NUCLEOTIDE SEQUENCE</scope>
</reference>
<dbReference type="GO" id="GO:0016620">
    <property type="term" value="F:oxidoreductase activity, acting on the aldehyde or oxo group of donors, NAD or NADP as acceptor"/>
    <property type="evidence" value="ECO:0007669"/>
    <property type="project" value="InterPro"/>
</dbReference>
<organism evidence="4">
    <name type="scientific">freshwater metagenome</name>
    <dbReference type="NCBI Taxonomy" id="449393"/>
    <lineage>
        <taxon>unclassified sequences</taxon>
        <taxon>metagenomes</taxon>
        <taxon>ecological metagenomes</taxon>
    </lineage>
</organism>
<dbReference type="PROSITE" id="PS00070">
    <property type="entry name" value="ALDEHYDE_DEHYDR_CYS"/>
    <property type="match status" value="1"/>
</dbReference>
<name>A0A6J7G6A9_9ZZZZ</name>
<dbReference type="CDD" id="cd07078">
    <property type="entry name" value="ALDH"/>
    <property type="match status" value="1"/>
</dbReference>
<dbReference type="PROSITE" id="PS00687">
    <property type="entry name" value="ALDEHYDE_DEHYDR_GLU"/>
    <property type="match status" value="1"/>
</dbReference>
<accession>A0A6J7G6A9</accession>
<feature type="domain" description="Aldehyde dehydrogenase" evidence="3">
    <location>
        <begin position="17"/>
        <end position="472"/>
    </location>
</feature>
<dbReference type="InterPro" id="IPR029510">
    <property type="entry name" value="Ald_DH_CS_GLU"/>
</dbReference>
<evidence type="ECO:0000256" key="2">
    <source>
        <dbReference type="ARBA" id="ARBA00023002"/>
    </source>
</evidence>
<dbReference type="AlphaFoldDB" id="A0A6J7G6A9"/>
<comment type="similarity">
    <text evidence="1">Belongs to the aldehyde dehydrogenase family.</text>
</comment>